<keyword evidence="1" id="KW-0812">Transmembrane</keyword>
<evidence type="ECO:0000256" key="1">
    <source>
        <dbReference type="SAM" id="Phobius"/>
    </source>
</evidence>
<dbReference type="AlphaFoldDB" id="A0A520S2H2"/>
<proteinExistence type="predicted"/>
<feature type="transmembrane region" description="Helical" evidence="1">
    <location>
        <begin position="16"/>
        <end position="37"/>
    </location>
</feature>
<keyword evidence="1" id="KW-0472">Membrane</keyword>
<reference evidence="2 3" key="1">
    <citation type="submission" date="2019-02" db="EMBL/GenBank/DDBJ databases">
        <title>Prokaryotic population dynamics and viral predation in marine succession experiment using metagenomics: the confinement effect.</title>
        <authorList>
            <person name="Haro-Moreno J.M."/>
            <person name="Rodriguez-Valera F."/>
            <person name="Lopez-Perez M."/>
        </authorList>
    </citation>
    <scope>NUCLEOTIDE SEQUENCE [LARGE SCALE GENOMIC DNA]</scope>
    <source>
        <strain evidence="2">MED-G158</strain>
    </source>
</reference>
<evidence type="ECO:0000313" key="3">
    <source>
        <dbReference type="Proteomes" id="UP000320404"/>
    </source>
</evidence>
<accession>A0A520S2H2</accession>
<sequence>MLSELIDASGWSHEQWLAMSILAFIVVTLIVVMSRMIKLVKMSRRKTYQPNLRPLRRRR</sequence>
<gene>
    <name evidence="2" type="ORF">EVA69_02725</name>
</gene>
<comment type="caution">
    <text evidence="2">The sequence shown here is derived from an EMBL/GenBank/DDBJ whole genome shotgun (WGS) entry which is preliminary data.</text>
</comment>
<protein>
    <submittedName>
        <fullName evidence="2">Uncharacterized protein</fullName>
    </submittedName>
</protein>
<name>A0A520S2H2_9GAMM</name>
<keyword evidence="1" id="KW-1133">Transmembrane helix</keyword>
<organism evidence="2 3">
    <name type="scientific">OM182 bacterium</name>
    <dbReference type="NCBI Taxonomy" id="2510334"/>
    <lineage>
        <taxon>Bacteria</taxon>
        <taxon>Pseudomonadati</taxon>
        <taxon>Pseudomonadota</taxon>
        <taxon>Gammaproteobacteria</taxon>
        <taxon>OMG group</taxon>
        <taxon>OM182 clade</taxon>
    </lineage>
</organism>
<evidence type="ECO:0000313" key="2">
    <source>
        <dbReference type="EMBL" id="RZO76621.1"/>
    </source>
</evidence>
<dbReference type="Proteomes" id="UP000320404">
    <property type="component" value="Unassembled WGS sequence"/>
</dbReference>
<dbReference type="EMBL" id="SHAH01000027">
    <property type="protein sequence ID" value="RZO76621.1"/>
    <property type="molecule type" value="Genomic_DNA"/>
</dbReference>